<evidence type="ECO:0000313" key="3">
    <source>
        <dbReference type="RefSeq" id="XP_025073242.1"/>
    </source>
</evidence>
<dbReference type="Proteomes" id="UP000504615">
    <property type="component" value="Unplaced"/>
</dbReference>
<organism evidence="2 3">
    <name type="scientific">Pogonomyrmex barbatus</name>
    <name type="common">red harvester ant</name>
    <dbReference type="NCBI Taxonomy" id="144034"/>
    <lineage>
        <taxon>Eukaryota</taxon>
        <taxon>Metazoa</taxon>
        <taxon>Ecdysozoa</taxon>
        <taxon>Arthropoda</taxon>
        <taxon>Hexapoda</taxon>
        <taxon>Insecta</taxon>
        <taxon>Pterygota</taxon>
        <taxon>Neoptera</taxon>
        <taxon>Endopterygota</taxon>
        <taxon>Hymenoptera</taxon>
        <taxon>Apocrita</taxon>
        <taxon>Aculeata</taxon>
        <taxon>Formicoidea</taxon>
        <taxon>Formicidae</taxon>
        <taxon>Myrmicinae</taxon>
        <taxon>Pogonomyrmex</taxon>
    </lineage>
</organism>
<feature type="region of interest" description="Disordered" evidence="1">
    <location>
        <begin position="50"/>
        <end position="73"/>
    </location>
</feature>
<evidence type="ECO:0000313" key="2">
    <source>
        <dbReference type="Proteomes" id="UP000504615"/>
    </source>
</evidence>
<evidence type="ECO:0000256" key="1">
    <source>
        <dbReference type="SAM" id="MobiDB-lite"/>
    </source>
</evidence>
<sequence length="124" mass="13918">MLQPWHQPWLEILLGECSVPRGSDGVAPVAFTLGRLRNWFSGHLREADSDDLNGTLQSNEMKEKERANTPSRNVSLAEDERVSIFASLMLRSRPVRFVAPGSFIRALARRNISNEGLPNSDNPF</sequence>
<reference evidence="3" key="1">
    <citation type="submission" date="2025-08" db="UniProtKB">
        <authorList>
            <consortium name="RefSeq"/>
        </authorList>
    </citation>
    <scope>IDENTIFICATION</scope>
</reference>
<gene>
    <name evidence="3" type="primary">LOC112552367</name>
</gene>
<dbReference type="AlphaFoldDB" id="A0A8N1S580"/>
<protein>
    <submittedName>
        <fullName evidence="3">Uncharacterized protein LOC112552367</fullName>
    </submittedName>
</protein>
<name>A0A8N1S580_9HYME</name>
<keyword evidence="2" id="KW-1185">Reference proteome</keyword>
<proteinExistence type="predicted"/>
<accession>A0A8N1S580</accession>
<dbReference type="RefSeq" id="XP_025073242.1">
    <property type="nucleotide sequence ID" value="XM_025217457.1"/>
</dbReference>
<dbReference type="GeneID" id="112552367"/>